<protein>
    <submittedName>
        <fullName evidence="2">Unannotated protein</fullName>
    </submittedName>
</protein>
<name>A0A6J6C6E1_9ZZZZ</name>
<sequence>MSYFAISLLIANSNSGTRRAIKSRTAASPDAIRKSHGSMPEGSTATKV</sequence>
<organism evidence="2">
    <name type="scientific">freshwater metagenome</name>
    <dbReference type="NCBI Taxonomy" id="449393"/>
    <lineage>
        <taxon>unclassified sequences</taxon>
        <taxon>metagenomes</taxon>
        <taxon>ecological metagenomes</taxon>
    </lineage>
</organism>
<feature type="region of interest" description="Disordered" evidence="1">
    <location>
        <begin position="17"/>
        <end position="48"/>
    </location>
</feature>
<gene>
    <name evidence="2" type="ORF">UFOPK1425_00845</name>
</gene>
<dbReference type="EMBL" id="CAEZSJ010000160">
    <property type="protein sequence ID" value="CAB4546189.1"/>
    <property type="molecule type" value="Genomic_DNA"/>
</dbReference>
<evidence type="ECO:0000256" key="1">
    <source>
        <dbReference type="SAM" id="MobiDB-lite"/>
    </source>
</evidence>
<reference evidence="2" key="1">
    <citation type="submission" date="2020-05" db="EMBL/GenBank/DDBJ databases">
        <authorList>
            <person name="Chiriac C."/>
            <person name="Salcher M."/>
            <person name="Ghai R."/>
            <person name="Kavagutti S V."/>
        </authorList>
    </citation>
    <scope>NUCLEOTIDE SEQUENCE</scope>
</reference>
<proteinExistence type="predicted"/>
<accession>A0A6J6C6E1</accession>
<evidence type="ECO:0000313" key="2">
    <source>
        <dbReference type="EMBL" id="CAB4546189.1"/>
    </source>
</evidence>
<dbReference type="AlphaFoldDB" id="A0A6J6C6E1"/>